<feature type="region of interest" description="Disordered" evidence="1">
    <location>
        <begin position="140"/>
        <end position="167"/>
    </location>
</feature>
<feature type="domain" description="ATPase AAA-type core" evidence="2">
    <location>
        <begin position="543"/>
        <end position="627"/>
    </location>
</feature>
<organism evidence="3 4">
    <name type="scientific">Coccomyxa subellipsoidea</name>
    <dbReference type="NCBI Taxonomy" id="248742"/>
    <lineage>
        <taxon>Eukaryota</taxon>
        <taxon>Viridiplantae</taxon>
        <taxon>Chlorophyta</taxon>
        <taxon>core chlorophytes</taxon>
        <taxon>Trebouxiophyceae</taxon>
        <taxon>Trebouxiophyceae incertae sedis</taxon>
        <taxon>Coccomyxaceae</taxon>
        <taxon>Coccomyxa</taxon>
    </lineage>
</organism>
<dbReference type="InterPro" id="IPR003959">
    <property type="entry name" value="ATPase_AAA_core"/>
</dbReference>
<dbReference type="PROSITE" id="PS50096">
    <property type="entry name" value="IQ"/>
    <property type="match status" value="1"/>
</dbReference>
<dbReference type="PANTHER" id="PTHR14690:SF0">
    <property type="entry name" value="IQ MOTIF CONTAINING WITH AAA DOMAIN 1"/>
    <property type="match status" value="1"/>
</dbReference>
<evidence type="ECO:0000313" key="3">
    <source>
        <dbReference type="EMBL" id="KAK9909373.1"/>
    </source>
</evidence>
<feature type="region of interest" description="Disordered" evidence="1">
    <location>
        <begin position="265"/>
        <end position="338"/>
    </location>
</feature>
<dbReference type="EMBL" id="JALJOT010000006">
    <property type="protein sequence ID" value="KAK9909373.1"/>
    <property type="molecule type" value="Genomic_DNA"/>
</dbReference>
<keyword evidence="4" id="KW-1185">Reference proteome</keyword>
<dbReference type="InterPro" id="IPR052267">
    <property type="entry name" value="N-DRC_Component"/>
</dbReference>
<name>A0ABR2YR84_9CHLO</name>
<gene>
    <name evidence="3" type="ORF">WJX75_001212</name>
</gene>
<dbReference type="Pfam" id="PF00004">
    <property type="entry name" value="AAA"/>
    <property type="match status" value="1"/>
</dbReference>
<feature type="region of interest" description="Disordered" evidence="1">
    <location>
        <begin position="412"/>
        <end position="461"/>
    </location>
</feature>
<dbReference type="Proteomes" id="UP001491310">
    <property type="component" value="Unassembled WGS sequence"/>
</dbReference>
<comment type="caution">
    <text evidence="3">The sequence shown here is derived from an EMBL/GenBank/DDBJ whole genome shotgun (WGS) entry which is preliminary data.</text>
</comment>
<sequence>METLAQLKRAENPQRHDYPKDLSAWCIAFLKYVQALRSLEAAHTHIVQPQKRKDLRRALDCCLGRLLEIRNWMVVLNKGLLFMSMEPAIASLGLTPDLAEIPIPTYFLEERSQKLNERAAKLKLLAETSEASLQPMIPAPQASVLDGPSGDVASVSSQEKQGLSSEEAATRIQSALRGFTSRKTVERSEAREQIFLGMQPRASLGDKEPSNVDAAAAAARKTTQGQMQRLYKDSLVSQRSELVLVEGMAIREALQEKINDWVGNSRTAEDGQLPKFPSEAEGGSKSFLEQQPAVQDASVAEKGKGKQPVRPASGAGTGKDPPKKGAPPPEVPEEIGHACADDLSAAVQEWQDRWAGRDDPGAGAWAAQQLDKELLKDEVRPSVVEEIRLQTDDEMRMLLANLKEMADAELAASGGNKAKGKGKDGKGQKKPPAKSLPKAPQKQQGKAQAKQSAPEKKRKDMTADRTLESLYAELAAAQLVQACPPTRLGEFLGTPDLATWGLTPGDIALEPSLADIRAALTAFCILPLGCSYVHDRVPAARSVLLYGAKGSGKTLLAHAVAHESGACFLNLSPRHTDGKFQGKAACSLMVHMVFKVAKAMAPSVIYIDEAEKVFIMDKRKAEEQGGTEPFNRMKRDLLVEIAALAPTDRVLTMPLARCCGVV</sequence>
<evidence type="ECO:0000313" key="4">
    <source>
        <dbReference type="Proteomes" id="UP001491310"/>
    </source>
</evidence>
<reference evidence="3 4" key="1">
    <citation type="journal article" date="2024" name="Nat. Commun.">
        <title>Phylogenomics reveals the evolutionary origins of lichenization in chlorophyte algae.</title>
        <authorList>
            <person name="Puginier C."/>
            <person name="Libourel C."/>
            <person name="Otte J."/>
            <person name="Skaloud P."/>
            <person name="Haon M."/>
            <person name="Grisel S."/>
            <person name="Petersen M."/>
            <person name="Berrin J.G."/>
            <person name="Delaux P.M."/>
            <person name="Dal Grande F."/>
            <person name="Keller J."/>
        </authorList>
    </citation>
    <scope>NUCLEOTIDE SEQUENCE [LARGE SCALE GENOMIC DNA]</scope>
    <source>
        <strain evidence="3 4">SAG 216-7</strain>
    </source>
</reference>
<dbReference type="PANTHER" id="PTHR14690">
    <property type="entry name" value="IQ MOTIF CONTAINING WITH AAA DOMAIN 1"/>
    <property type="match status" value="1"/>
</dbReference>
<protein>
    <recommendedName>
        <fullName evidence="2">ATPase AAA-type core domain-containing protein</fullName>
    </recommendedName>
</protein>
<feature type="compositionally biased region" description="Low complexity" evidence="1">
    <location>
        <begin position="433"/>
        <end position="452"/>
    </location>
</feature>
<dbReference type="InterPro" id="IPR027417">
    <property type="entry name" value="P-loop_NTPase"/>
</dbReference>
<dbReference type="SUPFAM" id="SSF52540">
    <property type="entry name" value="P-loop containing nucleoside triphosphate hydrolases"/>
    <property type="match status" value="1"/>
</dbReference>
<evidence type="ECO:0000259" key="2">
    <source>
        <dbReference type="Pfam" id="PF00004"/>
    </source>
</evidence>
<dbReference type="Gene3D" id="3.40.50.300">
    <property type="entry name" value="P-loop containing nucleotide triphosphate hydrolases"/>
    <property type="match status" value="1"/>
</dbReference>
<evidence type="ECO:0000256" key="1">
    <source>
        <dbReference type="SAM" id="MobiDB-lite"/>
    </source>
</evidence>
<accession>A0ABR2YR84</accession>
<feature type="compositionally biased region" description="Polar residues" evidence="1">
    <location>
        <begin position="154"/>
        <end position="164"/>
    </location>
</feature>
<proteinExistence type="predicted"/>